<proteinExistence type="predicted"/>
<organism evidence="1 2">
    <name type="scientific">Methylacidimicrobium tartarophylax</name>
    <dbReference type="NCBI Taxonomy" id="1041768"/>
    <lineage>
        <taxon>Bacteria</taxon>
        <taxon>Pseudomonadati</taxon>
        <taxon>Verrucomicrobiota</taxon>
        <taxon>Methylacidimicrobium</taxon>
    </lineage>
</organism>
<keyword evidence="1" id="KW-0489">Methyltransferase</keyword>
<dbReference type="RefSeq" id="WP_178086957.1">
    <property type="nucleotide sequence ID" value="NZ_CABFVA020000066.1"/>
</dbReference>
<dbReference type="PANTHER" id="PTHR43861">
    <property type="entry name" value="TRANS-ACONITATE 2-METHYLTRANSFERASE-RELATED"/>
    <property type="match status" value="1"/>
</dbReference>
<accession>A0A5E6MKC8</accession>
<name>A0A5E6MKC8_9BACT</name>
<dbReference type="GO" id="GO:0102208">
    <property type="term" value="F:2-polyprenyl-6-hydroxyphenol methylase activity"/>
    <property type="evidence" value="ECO:0007669"/>
    <property type="project" value="UniProtKB-EC"/>
</dbReference>
<dbReference type="GO" id="GO:0032259">
    <property type="term" value="P:methylation"/>
    <property type="evidence" value="ECO:0007669"/>
    <property type="project" value="UniProtKB-KW"/>
</dbReference>
<evidence type="ECO:0000313" key="1">
    <source>
        <dbReference type="EMBL" id="VVM06507.1"/>
    </source>
</evidence>
<reference evidence="1 2" key="1">
    <citation type="submission" date="2019-09" db="EMBL/GenBank/DDBJ databases">
        <authorList>
            <person name="Cremers G."/>
        </authorList>
    </citation>
    <scope>NUCLEOTIDE SEQUENCE [LARGE SCALE GENOMIC DNA]</scope>
    <source>
        <strain evidence="1">4A</strain>
    </source>
</reference>
<dbReference type="Proteomes" id="UP000334923">
    <property type="component" value="Unassembled WGS sequence"/>
</dbReference>
<evidence type="ECO:0000313" key="2">
    <source>
        <dbReference type="Proteomes" id="UP000334923"/>
    </source>
</evidence>
<keyword evidence="2" id="KW-1185">Reference proteome</keyword>
<dbReference type="Gene3D" id="3.40.50.150">
    <property type="entry name" value="Vaccinia Virus protein VP39"/>
    <property type="match status" value="1"/>
</dbReference>
<gene>
    <name evidence="1" type="primary">ubiG</name>
    <name evidence="1" type="ORF">MAMT_01248</name>
</gene>
<dbReference type="SUPFAM" id="SSF53335">
    <property type="entry name" value="S-adenosyl-L-methionine-dependent methyltransferases"/>
    <property type="match status" value="1"/>
</dbReference>
<dbReference type="CDD" id="cd02440">
    <property type="entry name" value="AdoMet_MTases"/>
    <property type="match status" value="1"/>
</dbReference>
<keyword evidence="1" id="KW-0830">Ubiquinone</keyword>
<sequence>MHIDRHLLFRILGYRAGLLHGDTLLWDRWSWLCKRLPRTANGEKLLDVGCGSGAFTIGASLRGYDSVGTSWSHADLEAATIRAELSGAKRAKFLQLDARLLHEQKQWSQHFDVLLCLETVEHLLDDAALFRSMAACLIPGGRLLLTTPNFLYRAISKEDNGPFQREELGWHVRRGYTPSMLWELCREAGLWIEEISYCSGWFSQKVTGLMRRVSVLHPWLGWGVSLPFRPGIALLDRWITRFLDWPSFSIGLVAYKPRNLARATPPLQGFPEDGAASLTGLGRQEKAKGGMAETAF</sequence>
<protein>
    <submittedName>
        <fullName evidence="1">Ubiquinone biosynthesis O-methyltransferase</fullName>
        <ecNumber evidence="1">2.1.1.222</ecNumber>
    </submittedName>
</protein>
<keyword evidence="1" id="KW-0808">Transferase</keyword>
<dbReference type="AlphaFoldDB" id="A0A5E6MKC8"/>
<dbReference type="EMBL" id="CABFVA020000066">
    <property type="protein sequence ID" value="VVM06507.1"/>
    <property type="molecule type" value="Genomic_DNA"/>
</dbReference>
<dbReference type="Pfam" id="PF13489">
    <property type="entry name" value="Methyltransf_23"/>
    <property type="match status" value="1"/>
</dbReference>
<dbReference type="InterPro" id="IPR029063">
    <property type="entry name" value="SAM-dependent_MTases_sf"/>
</dbReference>
<dbReference type="EC" id="2.1.1.222" evidence="1"/>